<dbReference type="AlphaFoldDB" id="A0A1I1VXY4"/>
<dbReference type="GO" id="GO:0016779">
    <property type="term" value="F:nucleotidyltransferase activity"/>
    <property type="evidence" value="ECO:0007669"/>
    <property type="project" value="UniProtKB-KW"/>
</dbReference>
<keyword evidence="3" id="KW-0732">Signal</keyword>
<name>A0A1I1VXY4_9BACT</name>
<dbReference type="Pfam" id="PF14322">
    <property type="entry name" value="SusD-like_3"/>
    <property type="match status" value="1"/>
</dbReference>
<evidence type="ECO:0000259" key="7">
    <source>
        <dbReference type="Pfam" id="PF14322"/>
    </source>
</evidence>
<dbReference type="InterPro" id="IPR033985">
    <property type="entry name" value="SusD-like_N"/>
</dbReference>
<dbReference type="SUPFAM" id="SSF48452">
    <property type="entry name" value="TPR-like"/>
    <property type="match status" value="1"/>
</dbReference>
<protein>
    <submittedName>
        <fullName evidence="8">Phosphopantetheine adenylyltransferase</fullName>
    </submittedName>
</protein>
<dbReference type="InterPro" id="IPR012944">
    <property type="entry name" value="SusD_RagB_dom"/>
</dbReference>
<gene>
    <name evidence="8" type="ORF">SAMN05444380_103116</name>
</gene>
<feature type="domain" description="SusD-like N-terminal" evidence="7">
    <location>
        <begin position="22"/>
        <end position="221"/>
    </location>
</feature>
<keyword evidence="9" id="KW-1185">Reference proteome</keyword>
<feature type="domain" description="RagB/SusD" evidence="6">
    <location>
        <begin position="374"/>
        <end position="630"/>
    </location>
</feature>
<evidence type="ECO:0000256" key="3">
    <source>
        <dbReference type="ARBA" id="ARBA00022729"/>
    </source>
</evidence>
<dbReference type="GO" id="GO:0009279">
    <property type="term" value="C:cell outer membrane"/>
    <property type="evidence" value="ECO:0007669"/>
    <property type="project" value="UniProtKB-SubCell"/>
</dbReference>
<dbReference type="EMBL" id="FONA01000003">
    <property type="protein sequence ID" value="SFD87629.1"/>
    <property type="molecule type" value="Genomic_DNA"/>
</dbReference>
<dbReference type="InParanoid" id="A0A1I1VXY4"/>
<comment type="subcellular location">
    <subcellularLocation>
        <location evidence="1">Cell outer membrane</location>
    </subcellularLocation>
</comment>
<accession>A0A1I1VXY4</accession>
<keyword evidence="5" id="KW-0998">Cell outer membrane</keyword>
<organism evidence="8 9">
    <name type="scientific">Thermophagus xiamenensis</name>
    <dbReference type="NCBI Taxonomy" id="385682"/>
    <lineage>
        <taxon>Bacteria</taxon>
        <taxon>Pseudomonadati</taxon>
        <taxon>Bacteroidota</taxon>
        <taxon>Bacteroidia</taxon>
        <taxon>Marinilabiliales</taxon>
        <taxon>Marinilabiliaceae</taxon>
        <taxon>Thermophagus</taxon>
    </lineage>
</organism>
<dbReference type="OrthoDB" id="5694214at2"/>
<reference evidence="8 9" key="1">
    <citation type="submission" date="2016-10" db="EMBL/GenBank/DDBJ databases">
        <authorList>
            <person name="de Groot N.N."/>
        </authorList>
    </citation>
    <scope>NUCLEOTIDE SEQUENCE [LARGE SCALE GENOMIC DNA]</scope>
    <source>
        <strain evidence="8 9">DSM 19012</strain>
    </source>
</reference>
<sequence length="650" mass="73512">MKNINILLFCILLFSSSCEDKLDVSSPSSFNSDYIFSNTTDAKKALLGVYSLFGHDAYTSRMSCVWMQNTDVEAMQPAANPDGSRRDVWSLQGGLLTGFKDIYSAWQNNYLAIDRANQCIEGIKSSSIADDPDMKMLLGEAYCLRAYRYFLLCNFWGDVPYFTEAAKAGMQLDVPKTDKNIIYSGCIQDLVNCEADMYFADEFADGIERMNREFALGLIARLALFRAGYGMTKEGIMKRADDYLDVMGNDSLAVTYTDMNGTVKTARTYKEYYQLASDYCQKLMALKDRELNPDFETVFKNQSTFQKPVNDDVLYEVAFLASNGGDVGWCIGTTVNSSSKGSTTIQVNLTPTYYFSFDDKDKRRDVTVSKIYYESDNDQFVSAITGLATGKWNRLDLPIDPGSSSSKGTGINWPLMRYSDVLLMLAEAENELNDGPNALAKEALARVRRRAFDAEYHPSKVDDYIANLNSKEEFFEAIVDERAWEFGGECLRKFDLVRWNIYGKKIVETKRALDNMGKAAWNLDVSNPEVTQYINYADRLYFQKKNGEVIFLNTKYDPDEVPEKIVDVTELEEPGNEDAYAQQNWTINLYKVDEDMGIFESADYTVRCWRGYTDDTGLSAVPYLLPIPSTIVGNSIYLNNEGYGHVFSAN</sequence>
<dbReference type="RefSeq" id="WP_010528664.1">
    <property type="nucleotide sequence ID" value="NZ_AFSL01000093.1"/>
</dbReference>
<evidence type="ECO:0000259" key="6">
    <source>
        <dbReference type="Pfam" id="PF07980"/>
    </source>
</evidence>
<dbReference type="STRING" id="385682.SAMN05444380_103116"/>
<evidence type="ECO:0000256" key="5">
    <source>
        <dbReference type="ARBA" id="ARBA00023237"/>
    </source>
</evidence>
<dbReference type="Pfam" id="PF07980">
    <property type="entry name" value="SusD_RagB"/>
    <property type="match status" value="1"/>
</dbReference>
<evidence type="ECO:0000256" key="1">
    <source>
        <dbReference type="ARBA" id="ARBA00004442"/>
    </source>
</evidence>
<keyword evidence="8" id="KW-0548">Nucleotidyltransferase</keyword>
<evidence type="ECO:0000313" key="8">
    <source>
        <dbReference type="EMBL" id="SFD87629.1"/>
    </source>
</evidence>
<evidence type="ECO:0000256" key="4">
    <source>
        <dbReference type="ARBA" id="ARBA00023136"/>
    </source>
</evidence>
<comment type="similarity">
    <text evidence="2">Belongs to the SusD family.</text>
</comment>
<dbReference type="eggNOG" id="COG0702">
    <property type="taxonomic scope" value="Bacteria"/>
</dbReference>
<keyword evidence="8" id="KW-0808">Transferase</keyword>
<dbReference type="InterPro" id="IPR011990">
    <property type="entry name" value="TPR-like_helical_dom_sf"/>
</dbReference>
<evidence type="ECO:0000256" key="2">
    <source>
        <dbReference type="ARBA" id="ARBA00006275"/>
    </source>
</evidence>
<dbReference type="PROSITE" id="PS51257">
    <property type="entry name" value="PROKAR_LIPOPROTEIN"/>
    <property type="match status" value="1"/>
</dbReference>
<keyword evidence="4" id="KW-0472">Membrane</keyword>
<dbReference type="Proteomes" id="UP000181976">
    <property type="component" value="Unassembled WGS sequence"/>
</dbReference>
<dbReference type="Gene3D" id="1.25.40.390">
    <property type="match status" value="1"/>
</dbReference>
<proteinExistence type="inferred from homology"/>
<evidence type="ECO:0000313" key="9">
    <source>
        <dbReference type="Proteomes" id="UP000181976"/>
    </source>
</evidence>